<dbReference type="PANTHER" id="PTHR36844">
    <property type="entry name" value="PROTEASE PRSW"/>
    <property type="match status" value="1"/>
</dbReference>
<feature type="transmembrane region" description="Helical" evidence="1">
    <location>
        <begin position="238"/>
        <end position="259"/>
    </location>
</feature>
<dbReference type="PANTHER" id="PTHR36844:SF1">
    <property type="entry name" value="PROTEASE PRSW"/>
    <property type="match status" value="1"/>
</dbReference>
<dbReference type="AlphaFoldDB" id="A0A1L7D0R4"/>
<feature type="transmembrane region" description="Helical" evidence="1">
    <location>
        <begin position="7"/>
        <end position="30"/>
    </location>
</feature>
<dbReference type="InterPro" id="IPR026898">
    <property type="entry name" value="PrsW"/>
</dbReference>
<gene>
    <name evidence="2" type="ORF">CPHO_00575</name>
</gene>
<protein>
    <recommendedName>
        <fullName evidence="4">PrsW family intramembrane metalloprotease</fullName>
    </recommendedName>
</protein>
<evidence type="ECO:0008006" key="4">
    <source>
        <dbReference type="Google" id="ProtNLM"/>
    </source>
</evidence>
<feature type="transmembrane region" description="Helical" evidence="1">
    <location>
        <begin position="36"/>
        <end position="54"/>
    </location>
</feature>
<dbReference type="RefSeq" id="WP_075732322.1">
    <property type="nucleotide sequence ID" value="NZ_CP009249.1"/>
</dbReference>
<reference evidence="2 3" key="1">
    <citation type="submission" date="2014-08" db="EMBL/GenBank/DDBJ databases">
        <title>Complete genome sequence of Corynebacterium phocae M408/89/1(T)(=DSM 44612(T)), isolated from the common seal (Phoca vitulina).</title>
        <authorList>
            <person name="Ruckert C."/>
            <person name="Albersmeier A."/>
            <person name="Winkler A."/>
            <person name="Kalinowski J."/>
        </authorList>
    </citation>
    <scope>NUCLEOTIDE SEQUENCE [LARGE SCALE GENOMIC DNA]</scope>
    <source>
        <strain evidence="2 3">M408/89/1</strain>
    </source>
</reference>
<feature type="transmembrane region" description="Helical" evidence="1">
    <location>
        <begin position="184"/>
        <end position="205"/>
    </location>
</feature>
<keyword evidence="1" id="KW-0472">Membrane</keyword>
<dbReference type="Pfam" id="PF13367">
    <property type="entry name" value="PrsW-protease"/>
    <property type="match status" value="1"/>
</dbReference>
<dbReference type="EMBL" id="CP009249">
    <property type="protein sequence ID" value="APT91668.1"/>
    <property type="molecule type" value="Genomic_DNA"/>
</dbReference>
<proteinExistence type="predicted"/>
<keyword evidence="3" id="KW-1185">Reference proteome</keyword>
<evidence type="ECO:0000256" key="1">
    <source>
        <dbReference type="SAM" id="Phobius"/>
    </source>
</evidence>
<sequence length="282" mass="30743">MSTTARVIMWISLVLGGISALFIQVPSLLIAPTLSSVGLVLTILYAVVVVWGVSRMRIWPNGRSRGWVAAALIWGSGTSLLLVLTGGEGIVHLADYVGWDDSLASFGGAWPEEISKALGVLIVCLSFRHLNRPWHAMVVGMIVGLGFETHENFLYGSFGAFLDPVSDWTGFWVTWGQRLVIGPFLHIGFTALAGWGIGWALYAAGWSRLRRVVYALGWLTLAFICHFLWNYGGLSINLNIITLVASAVLLYPTLIWLIIRAHKLAAQDPGYSVATTTNVYPG</sequence>
<dbReference type="OrthoDB" id="9785431at2"/>
<feature type="transmembrane region" description="Helical" evidence="1">
    <location>
        <begin position="66"/>
        <end position="84"/>
    </location>
</feature>
<dbReference type="GO" id="GO:0008233">
    <property type="term" value="F:peptidase activity"/>
    <property type="evidence" value="ECO:0007669"/>
    <property type="project" value="InterPro"/>
</dbReference>
<keyword evidence="1" id="KW-1133">Transmembrane helix</keyword>
<evidence type="ECO:0000313" key="3">
    <source>
        <dbReference type="Proteomes" id="UP000185491"/>
    </source>
</evidence>
<dbReference type="KEGG" id="cpho:CPHO_00575"/>
<dbReference type="STRING" id="161895.CPHO_00575"/>
<name>A0A1L7D0R4_9CORY</name>
<feature type="transmembrane region" description="Helical" evidence="1">
    <location>
        <begin position="212"/>
        <end position="232"/>
    </location>
</feature>
<accession>A0A1L7D0R4</accession>
<evidence type="ECO:0000313" key="2">
    <source>
        <dbReference type="EMBL" id="APT91668.1"/>
    </source>
</evidence>
<dbReference type="Proteomes" id="UP000185491">
    <property type="component" value="Chromosome"/>
</dbReference>
<keyword evidence="1" id="KW-0812">Transmembrane</keyword>
<organism evidence="2 3">
    <name type="scientific">Corynebacterium phocae</name>
    <dbReference type="NCBI Taxonomy" id="161895"/>
    <lineage>
        <taxon>Bacteria</taxon>
        <taxon>Bacillati</taxon>
        <taxon>Actinomycetota</taxon>
        <taxon>Actinomycetes</taxon>
        <taxon>Mycobacteriales</taxon>
        <taxon>Corynebacteriaceae</taxon>
        <taxon>Corynebacterium</taxon>
    </lineage>
</organism>